<evidence type="ECO:0000256" key="1">
    <source>
        <dbReference type="ARBA" id="ARBA00022679"/>
    </source>
</evidence>
<dbReference type="GO" id="GO:0004378">
    <property type="term" value="F:GDP-Man:Man(1)GlcNAc(2)-PP-Dol alpha-1,3-mannosyltransferase activity"/>
    <property type="evidence" value="ECO:0007669"/>
    <property type="project" value="InterPro"/>
</dbReference>
<dbReference type="InterPro" id="IPR001296">
    <property type="entry name" value="Glyco_trans_1"/>
</dbReference>
<feature type="domain" description="Glycosyl transferase family 1" evidence="2">
    <location>
        <begin position="162"/>
        <end position="338"/>
    </location>
</feature>
<reference evidence="3 4" key="1">
    <citation type="journal article" date="2016" name="Nat. Commun.">
        <title>Thousands of microbial genomes shed light on interconnected biogeochemical processes in an aquifer system.</title>
        <authorList>
            <person name="Anantharaman K."/>
            <person name="Brown C.T."/>
            <person name="Hug L.A."/>
            <person name="Sharon I."/>
            <person name="Castelle C.J."/>
            <person name="Probst A.J."/>
            <person name="Thomas B.C."/>
            <person name="Singh A."/>
            <person name="Wilkins M.J."/>
            <person name="Karaoz U."/>
            <person name="Brodie E.L."/>
            <person name="Williams K.H."/>
            <person name="Hubbard S.S."/>
            <person name="Banfield J.F."/>
        </authorList>
    </citation>
    <scope>NUCLEOTIDE SEQUENCE [LARGE SCALE GENOMIC DNA]</scope>
</reference>
<dbReference type="SUPFAM" id="SSF53756">
    <property type="entry name" value="UDP-Glycosyltransferase/glycogen phosphorylase"/>
    <property type="match status" value="1"/>
</dbReference>
<comment type="caution">
    <text evidence="3">The sequence shown here is derived from an EMBL/GenBank/DDBJ whole genome shotgun (WGS) entry which is preliminary data.</text>
</comment>
<dbReference type="Gene3D" id="3.40.50.2000">
    <property type="entry name" value="Glycogen Phosphorylase B"/>
    <property type="match status" value="1"/>
</dbReference>
<evidence type="ECO:0000313" key="3">
    <source>
        <dbReference type="EMBL" id="OGK41623.1"/>
    </source>
</evidence>
<dbReference type="CDD" id="cd03801">
    <property type="entry name" value="GT4_PimA-like"/>
    <property type="match status" value="1"/>
</dbReference>
<name>A0A1F7IE53_9BACT</name>
<keyword evidence="1" id="KW-0808">Transferase</keyword>
<evidence type="ECO:0000259" key="2">
    <source>
        <dbReference type="Pfam" id="PF00534"/>
    </source>
</evidence>
<dbReference type="PANTHER" id="PTHR45918">
    <property type="entry name" value="ALPHA-1,3/1,6-MANNOSYLTRANSFERASE ALG2"/>
    <property type="match status" value="1"/>
</dbReference>
<dbReference type="InterPro" id="IPR027054">
    <property type="entry name" value="ALG2"/>
</dbReference>
<evidence type="ECO:0000313" key="4">
    <source>
        <dbReference type="Proteomes" id="UP000177698"/>
    </source>
</evidence>
<dbReference type="STRING" id="1802056.A2954_07120"/>
<dbReference type="EMBL" id="MGAG01000010">
    <property type="protein sequence ID" value="OGK41623.1"/>
    <property type="molecule type" value="Genomic_DNA"/>
</dbReference>
<sequence length="359" mass="42131">MKKAALYDPYLDTLGGGEKHILSIVKVLEDEGYEINIFWDKNLQNQIENRFRIQFVNKFKFLPNIFNKKNTLKTLRVLRTFDLFFYVTDGSYFFSSAKKNFIFCMVPDKKLYNPSLVNKLKTSNYHFITNSLFTKSWLVKWGINSEVIYPYLSQDFIDLDIDKLKKENIILSVGRIYSHLHSKKQSILIDLFNKLKQQNIMFKNFKLILAGGLKQEDKQYFNELETLIGKNPDILLKPNLSYSELLELYKKSKFYIQMTGYGIDENKNPELVEHLGITPLEAMASGCITFCYHSGGPKEIIKEGRTGFLFKSKEELIKKLVYNISDPGRQIRIKKLAKNYIRTNFSYELFKKRVKEVIL</sequence>
<dbReference type="PANTHER" id="PTHR45918:SF1">
    <property type="entry name" value="ALPHA-1,3_1,6-MANNOSYLTRANSFERASE ALG2"/>
    <property type="match status" value="1"/>
</dbReference>
<proteinExistence type="predicted"/>
<protein>
    <recommendedName>
        <fullName evidence="2">Glycosyl transferase family 1 domain-containing protein</fullName>
    </recommendedName>
</protein>
<gene>
    <name evidence="3" type="ORF">A2954_07120</name>
</gene>
<accession>A0A1F7IE53</accession>
<dbReference type="Pfam" id="PF00534">
    <property type="entry name" value="Glycos_transf_1"/>
    <property type="match status" value="1"/>
</dbReference>
<organism evidence="3 4">
    <name type="scientific">Candidatus Roizmanbacteria bacterium RIFCSPLOWO2_01_FULL_37_12</name>
    <dbReference type="NCBI Taxonomy" id="1802056"/>
    <lineage>
        <taxon>Bacteria</taxon>
        <taxon>Candidatus Roizmaniibacteriota</taxon>
    </lineage>
</organism>
<dbReference type="GO" id="GO:0012505">
    <property type="term" value="C:endomembrane system"/>
    <property type="evidence" value="ECO:0007669"/>
    <property type="project" value="TreeGrafter"/>
</dbReference>
<dbReference type="Proteomes" id="UP000177698">
    <property type="component" value="Unassembled WGS sequence"/>
</dbReference>
<dbReference type="AlphaFoldDB" id="A0A1F7IE53"/>